<dbReference type="Pfam" id="PF05116">
    <property type="entry name" value="S6PP"/>
    <property type="match status" value="1"/>
</dbReference>
<feature type="domain" description="Sucrose phosphatase-like" evidence="4">
    <location>
        <begin position="159"/>
        <end position="262"/>
    </location>
</feature>
<keyword evidence="2" id="KW-0378">Hydrolase</keyword>
<reference evidence="6" key="1">
    <citation type="journal article" date="2019" name="Int. J. Syst. Evol. Microbiol.">
        <title>The Global Catalogue of Microorganisms (GCM) 10K type strain sequencing project: providing services to taxonomists for standard genome sequencing and annotation.</title>
        <authorList>
            <consortium name="The Broad Institute Genomics Platform"/>
            <consortium name="The Broad Institute Genome Sequencing Center for Infectious Disease"/>
            <person name="Wu L."/>
            <person name="Ma J."/>
        </authorList>
    </citation>
    <scope>NUCLEOTIDE SEQUENCE [LARGE SCALE GENOMIC DNA]</scope>
    <source>
        <strain evidence="6">CGMCC 1.12806</strain>
    </source>
</reference>
<evidence type="ECO:0000256" key="3">
    <source>
        <dbReference type="ARBA" id="ARBA00022842"/>
    </source>
</evidence>
<dbReference type="PANTHER" id="PTHR10000:SF8">
    <property type="entry name" value="HAD SUPERFAMILY HYDROLASE-LIKE, TYPE 3"/>
    <property type="match status" value="1"/>
</dbReference>
<keyword evidence="6" id="KW-1185">Reference proteome</keyword>
<proteinExistence type="predicted"/>
<dbReference type="NCBIfam" id="NF002976">
    <property type="entry name" value="PRK03669.1"/>
    <property type="match status" value="1"/>
</dbReference>
<dbReference type="InterPro" id="IPR006379">
    <property type="entry name" value="HAD-SF_hydro_IIB"/>
</dbReference>
<organism evidence="5 6">
    <name type="scientific">Hafnia psychrotolerans</name>
    <dbReference type="NCBI Taxonomy" id="1477018"/>
    <lineage>
        <taxon>Bacteria</taxon>
        <taxon>Pseudomonadati</taxon>
        <taxon>Pseudomonadota</taxon>
        <taxon>Gammaproteobacteria</taxon>
        <taxon>Enterobacterales</taxon>
        <taxon>Hafniaceae</taxon>
        <taxon>Hafnia</taxon>
    </lineage>
</organism>
<evidence type="ECO:0000313" key="5">
    <source>
        <dbReference type="EMBL" id="GGA48835.1"/>
    </source>
</evidence>
<dbReference type="InterPro" id="IPR036412">
    <property type="entry name" value="HAD-like_sf"/>
</dbReference>
<name>A0ABQ1GS58_9GAMM</name>
<comment type="caution">
    <text evidence="5">The sequence shown here is derived from an EMBL/GenBank/DDBJ whole genome shotgun (WGS) entry which is preliminary data.</text>
</comment>
<protein>
    <submittedName>
        <fullName evidence="5">Mannosyl-3-phosphoglycerate phosphatase</fullName>
    </submittedName>
</protein>
<evidence type="ECO:0000256" key="2">
    <source>
        <dbReference type="ARBA" id="ARBA00022801"/>
    </source>
</evidence>
<dbReference type="SFLD" id="SFLDG01142">
    <property type="entry name" value="C2.B.2:_Mannosyl-3-phosphoglyc"/>
    <property type="match status" value="1"/>
</dbReference>
<keyword evidence="3" id="KW-0460">Magnesium</keyword>
<dbReference type="Gene3D" id="3.40.50.1000">
    <property type="entry name" value="HAD superfamily/HAD-like"/>
    <property type="match status" value="1"/>
</dbReference>
<gene>
    <name evidence="5" type="ORF">GCM10011328_25120</name>
</gene>
<dbReference type="RefSeq" id="WP_188473878.1">
    <property type="nucleotide sequence ID" value="NZ_BMFZ01000006.1"/>
</dbReference>
<dbReference type="Pfam" id="PF08282">
    <property type="entry name" value="Hydrolase_3"/>
    <property type="match status" value="1"/>
</dbReference>
<dbReference type="PANTHER" id="PTHR10000">
    <property type="entry name" value="PHOSPHOSERINE PHOSPHATASE"/>
    <property type="match status" value="1"/>
</dbReference>
<dbReference type="SUPFAM" id="SSF56784">
    <property type="entry name" value="HAD-like"/>
    <property type="match status" value="1"/>
</dbReference>
<dbReference type="SFLD" id="SFLDS00003">
    <property type="entry name" value="Haloacid_Dehalogenase"/>
    <property type="match status" value="1"/>
</dbReference>
<evidence type="ECO:0000313" key="6">
    <source>
        <dbReference type="Proteomes" id="UP000627464"/>
    </source>
</evidence>
<dbReference type="Proteomes" id="UP000627464">
    <property type="component" value="Unassembled WGS sequence"/>
</dbReference>
<keyword evidence="1" id="KW-0479">Metal-binding</keyword>
<dbReference type="NCBIfam" id="TIGR01484">
    <property type="entry name" value="HAD-SF-IIB"/>
    <property type="match status" value="1"/>
</dbReference>
<sequence>MPYLDDPLIVFTDLDGSLLDHHDYSWAPAQGWLDQLAEHNIPVIITTSKTSAEVSALQHTLKLNHLPFIAENGALIQLAGGDNPAHHLIGADYQHIRDVLVDLRKRYDFEFRGFGDVTPQQVADWTGLTLTNARLAMQRDASEPLMWFGNTLDFSRMEKLLREEGLALTRGGRFWHVMGQDAGKGQAVRWLAEQYQQQRDQAMVTLGLGDGPNDISMLEAVDFAVVILGHHDQDMPLNKEDRNVYRTTRHGPEGWRQGLDHFIAIK</sequence>
<dbReference type="InterPro" id="IPR023214">
    <property type="entry name" value="HAD_sf"/>
</dbReference>
<evidence type="ECO:0000256" key="1">
    <source>
        <dbReference type="ARBA" id="ARBA00022723"/>
    </source>
</evidence>
<dbReference type="NCBIfam" id="TIGR01486">
    <property type="entry name" value="HAD-SF-IIB-MPGP"/>
    <property type="match status" value="1"/>
</dbReference>
<evidence type="ECO:0000259" key="4">
    <source>
        <dbReference type="Pfam" id="PF05116"/>
    </source>
</evidence>
<dbReference type="EMBL" id="BMFZ01000006">
    <property type="protein sequence ID" value="GGA48835.1"/>
    <property type="molecule type" value="Genomic_DNA"/>
</dbReference>
<dbReference type="CDD" id="cd07507">
    <property type="entry name" value="HAD_Pase"/>
    <property type="match status" value="1"/>
</dbReference>
<dbReference type="InterPro" id="IPR006381">
    <property type="entry name" value="HAD-SF-IIB-MPGP"/>
</dbReference>
<accession>A0ABQ1GS58</accession>
<dbReference type="Gene3D" id="3.30.980.20">
    <property type="entry name" value="Putative mannosyl-3-phosphoglycerate phosphatase, domain 2"/>
    <property type="match status" value="1"/>
</dbReference>
<dbReference type="InterPro" id="IPR006380">
    <property type="entry name" value="SPP-like_dom"/>
</dbReference>
<dbReference type="SFLD" id="SFLDG01140">
    <property type="entry name" value="C2.B:_Phosphomannomutase_and_P"/>
    <property type="match status" value="1"/>
</dbReference>